<evidence type="ECO:0000313" key="2">
    <source>
        <dbReference type="EMBL" id="MEX1669930.1"/>
    </source>
</evidence>
<keyword evidence="3" id="KW-1185">Reference proteome</keyword>
<dbReference type="Proteomes" id="UP001557485">
    <property type="component" value="Unassembled WGS sequence"/>
</dbReference>
<protein>
    <submittedName>
        <fullName evidence="2">SlyX family protein</fullName>
    </submittedName>
</protein>
<proteinExistence type="predicted"/>
<dbReference type="PANTHER" id="PTHR36508:SF1">
    <property type="entry name" value="PROTEIN SLYX"/>
    <property type="match status" value="1"/>
</dbReference>
<dbReference type="RefSeq" id="WP_368382311.1">
    <property type="nucleotide sequence ID" value="NZ_JBFRYA010000012.1"/>
</dbReference>
<gene>
    <name evidence="2" type="ORF">AB4876_13500</name>
</gene>
<accession>A0ABV3U7I8</accession>
<organism evidence="2 3">
    <name type="scientific">Zhongshania guokunii</name>
    <dbReference type="NCBI Taxonomy" id="641783"/>
    <lineage>
        <taxon>Bacteria</taxon>
        <taxon>Pseudomonadati</taxon>
        <taxon>Pseudomonadota</taxon>
        <taxon>Gammaproteobacteria</taxon>
        <taxon>Cellvibrionales</taxon>
        <taxon>Spongiibacteraceae</taxon>
        <taxon>Zhongshania</taxon>
    </lineage>
</organism>
<dbReference type="Pfam" id="PF04102">
    <property type="entry name" value="SlyX"/>
    <property type="match status" value="1"/>
</dbReference>
<reference evidence="2 3" key="1">
    <citation type="journal article" date="2011" name="Int. J. Syst. Evol. Microbiol.">
        <title>Zhongshania antarctica gen. nov., sp. nov. and Zhongshania guokunii sp. nov., gammaproteobacteria respectively isolated from coastal attached (fast) ice and surface seawater of the Antarctic.</title>
        <authorList>
            <person name="Li H.J."/>
            <person name="Zhang X.Y."/>
            <person name="Chen C.X."/>
            <person name="Zhang Y.J."/>
            <person name="Gao Z.M."/>
            <person name="Yu Y."/>
            <person name="Chen X.L."/>
            <person name="Chen B."/>
            <person name="Zhang Y.Z."/>
        </authorList>
    </citation>
    <scope>NUCLEOTIDE SEQUENCE [LARGE SCALE GENOMIC DNA]</scope>
    <source>
        <strain evidence="2 3">ZS6-22T</strain>
    </source>
</reference>
<feature type="region of interest" description="Disordered" evidence="1">
    <location>
        <begin position="51"/>
        <end position="73"/>
    </location>
</feature>
<name>A0ABV3U7I8_9GAMM</name>
<evidence type="ECO:0000256" key="1">
    <source>
        <dbReference type="SAM" id="MobiDB-lite"/>
    </source>
</evidence>
<dbReference type="InterPro" id="IPR007236">
    <property type="entry name" value="SlyX"/>
</dbReference>
<comment type="caution">
    <text evidence="2">The sequence shown here is derived from an EMBL/GenBank/DDBJ whole genome shotgun (WGS) entry which is preliminary data.</text>
</comment>
<dbReference type="PANTHER" id="PTHR36508">
    <property type="entry name" value="PROTEIN SLYX"/>
    <property type="match status" value="1"/>
</dbReference>
<evidence type="ECO:0000313" key="3">
    <source>
        <dbReference type="Proteomes" id="UP001557485"/>
    </source>
</evidence>
<dbReference type="EMBL" id="JBFRYA010000012">
    <property type="protein sequence ID" value="MEX1669930.1"/>
    <property type="molecule type" value="Genomic_DNA"/>
</dbReference>
<sequence>MASDISAQLIDLQSQFAFQEDLLGALNERVIAQDRELLEMRRAIAQLSEQLRQQNTDAEGAAQTIESDRPPHY</sequence>